<gene>
    <name evidence="2" type="ORF">ACERK3_12910</name>
</gene>
<dbReference type="EMBL" id="JBGUBD010000007">
    <property type="protein sequence ID" value="MFA9479185.1"/>
    <property type="molecule type" value="Genomic_DNA"/>
</dbReference>
<proteinExistence type="predicted"/>
<dbReference type="RefSeq" id="WP_425346112.1">
    <property type="nucleotide sequence ID" value="NZ_JBGUBD010000007.1"/>
</dbReference>
<organism evidence="2 3">
    <name type="scientific">Natronomicrosphaera hydrolytica</name>
    <dbReference type="NCBI Taxonomy" id="3242702"/>
    <lineage>
        <taxon>Bacteria</taxon>
        <taxon>Pseudomonadati</taxon>
        <taxon>Planctomycetota</taxon>
        <taxon>Phycisphaerae</taxon>
        <taxon>Phycisphaerales</taxon>
        <taxon>Phycisphaeraceae</taxon>
        <taxon>Natronomicrosphaera</taxon>
    </lineage>
</organism>
<sequence length="909" mass="105679">MNDTPPAQAEAKRLDESTQRVNNWQRWGPYLAERQWSTVREDYSPDGDCWNYFPHDHARSRTYRWGEDGLLGLTDRQCRLCFSLALWNGKDSILKERLFGLTNPEGNHGEDVKELYYYLDSSPTHSYLKGLYKYPQAEFPYAKLVEENRNRGKQDDEYELLDTGVFKDDRYFDVQAEYAKDQPNDVFIRITLTNRAPKGSDPAELHLLPTLWFRNTWSWGREGAEGHGKKPTMKLVDGKQPKVETDHRTLGRFNFVADDASDGTKPTWLFTDNESNFKLLMGKENFSEYVKDAFHRYVIEGETDAVNPKQEGTKASPWYQLTIKPGESVTLRMRLHAADEPPKAPPTTFGKRFDNLFAKRIKETDAFYESVLDQKLTVEQRRVARQSHAGLLWTKQFYVYIIEQWLQGDPALPAPPASRLQGRNSDWRQHLYNRDVISMPDKWEYPWYAVWDLAFHMIPFSRIDPAFAKKQLRLFLREWYMHPSGAMPAYEFNFSDVNPPVHAWACWRVYKMAAPRGERDRDFLERVFQKLLLNFTWWVNRKDFKENHIFSGGFLGLDNIGVFDRSQPFADGTHLEQADGTAWMAFYCGTMLSMALELAEPYNAYEDMATKFFEHYIHIADAINCLGGDNGGTGLWDEDDGFYYDRLHVHDKTHPLKVRSLVGLLPLITATIINRDAYDRLPGFRKRTEWFLKYRQDLAQQITYLEAGGQRKRKKDQAPEFLLAIPSRNRFERVLAYLLDENEFLSPYGIRSLSKHHADHPFRIKLDGTTHEVAYEPGEARSALFGGNSNWRGPVWFPVNYLIIEALERYHHFYGNDFKIAFPTGSNNMLTLGEVADELRNRLARLFLPDTKGHRPAHGDDARYASDPHFKDLLLFYEYFHAETGRGLGASHQTGWTALVSECLRNPHG</sequence>
<protein>
    <submittedName>
        <fullName evidence="2">Glucosidase</fullName>
    </submittedName>
</protein>
<evidence type="ECO:0000259" key="1">
    <source>
        <dbReference type="Pfam" id="PF22422"/>
    </source>
</evidence>
<accession>A0ABV4U7T1</accession>
<feature type="domain" description="Mannosylglycerate hydrolase MGH1-like glycoside hydrolase" evidence="1">
    <location>
        <begin position="723"/>
        <end position="894"/>
    </location>
</feature>
<dbReference type="InterPro" id="IPR008928">
    <property type="entry name" value="6-hairpin_glycosidase_sf"/>
</dbReference>
<feature type="domain" description="Mannosylglycerate hydrolase MGH1-like glycoside hydrolase" evidence="1">
    <location>
        <begin position="445"/>
        <end position="546"/>
    </location>
</feature>
<dbReference type="InterPro" id="IPR004888">
    <property type="entry name" value="Glycoside_hydrolase_63"/>
</dbReference>
<keyword evidence="3" id="KW-1185">Reference proteome</keyword>
<evidence type="ECO:0000313" key="2">
    <source>
        <dbReference type="EMBL" id="MFA9479185.1"/>
    </source>
</evidence>
<dbReference type="Pfam" id="PF22422">
    <property type="entry name" value="MGH1-like_GH"/>
    <property type="match status" value="2"/>
</dbReference>
<dbReference type="InterPro" id="IPR012341">
    <property type="entry name" value="6hp_glycosidase-like_sf"/>
</dbReference>
<dbReference type="SUPFAM" id="SSF48208">
    <property type="entry name" value="Six-hairpin glycosidases"/>
    <property type="match status" value="1"/>
</dbReference>
<dbReference type="Gene3D" id="1.50.10.10">
    <property type="match status" value="2"/>
</dbReference>
<comment type="caution">
    <text evidence="2">The sequence shown here is derived from an EMBL/GenBank/DDBJ whole genome shotgun (WGS) entry which is preliminary data.</text>
</comment>
<evidence type="ECO:0000313" key="3">
    <source>
        <dbReference type="Proteomes" id="UP001575105"/>
    </source>
</evidence>
<dbReference type="Proteomes" id="UP001575105">
    <property type="component" value="Unassembled WGS sequence"/>
</dbReference>
<reference evidence="2 3" key="1">
    <citation type="submission" date="2024-08" db="EMBL/GenBank/DDBJ databases">
        <title>Whole-genome sequencing of halo(alkali)philic microorganisms from hypersaline lakes.</title>
        <authorList>
            <person name="Sorokin D.Y."/>
            <person name="Merkel A.Y."/>
            <person name="Messina E."/>
            <person name="Yakimov M."/>
        </authorList>
    </citation>
    <scope>NUCLEOTIDE SEQUENCE [LARGE SCALE GENOMIC DNA]</scope>
    <source>
        <strain evidence="2 3">AB-hyl4</strain>
    </source>
</reference>
<dbReference type="InterPro" id="IPR054491">
    <property type="entry name" value="MGH1-like_GH"/>
</dbReference>
<name>A0ABV4U7T1_9BACT</name>
<dbReference type="PANTHER" id="PTHR10412">
    <property type="entry name" value="MANNOSYL-OLIGOSACCHARIDE GLUCOSIDASE"/>
    <property type="match status" value="1"/>
</dbReference>
<dbReference type="PANTHER" id="PTHR10412:SF10">
    <property type="entry name" value="GLYCOSYL HYDROLASE FAMILY 63 C-TERMINAL DOMAIN-CONTAINING PROTEIN"/>
    <property type="match status" value="1"/>
</dbReference>